<evidence type="ECO:0000256" key="2">
    <source>
        <dbReference type="SAM" id="MobiDB-lite"/>
    </source>
</evidence>
<gene>
    <name evidence="4" type="ORF">M408DRAFT_22245</name>
</gene>
<accession>A0A0C3B0C0</accession>
<proteinExistence type="predicted"/>
<dbReference type="AlphaFoldDB" id="A0A0C3B0C0"/>
<dbReference type="HOGENOM" id="CLU_404473_0_0_1"/>
<name>A0A0C3B0C0_SERVB</name>
<evidence type="ECO:0000313" key="4">
    <source>
        <dbReference type="EMBL" id="KIM30210.1"/>
    </source>
</evidence>
<dbReference type="PROSITE" id="PS50157">
    <property type="entry name" value="ZINC_FINGER_C2H2_2"/>
    <property type="match status" value="1"/>
</dbReference>
<feature type="compositionally biased region" description="Polar residues" evidence="2">
    <location>
        <begin position="510"/>
        <end position="532"/>
    </location>
</feature>
<feature type="region of interest" description="Disordered" evidence="2">
    <location>
        <begin position="482"/>
        <end position="532"/>
    </location>
</feature>
<protein>
    <recommendedName>
        <fullName evidence="3">C2H2-type domain-containing protein</fullName>
    </recommendedName>
</protein>
<keyword evidence="5" id="KW-1185">Reference proteome</keyword>
<keyword evidence="1" id="KW-0479">Metal-binding</keyword>
<sequence>MVIDKDADTNVYSYVQENGPFRVSTTCHSIVAPDLLPRERTDQSSYHPYIRHGFPGYCPSKHPYAWEPGSSNVDLSTTGPSKPSSNGEPSWAYSHFPPCHPITYNHLRTDPNEMQPSRYQEYHQPDPVFSMHWMPIEPTDGPARISTVAPCHDQPVKDMVYYDVYPPIIDERSSNARSLSRIDAGKEGKKMTRAEFQKDHTAGTRSDYTGHYIYERQPEKCEPHSSHGEPNMVSNLHHTHDIDLASKGKPLDFPAEQSQPFWVPMDEDHPYIQLPYRLISPMQNRSELPNLHGPLPVISHPNHAHEANFDESRNKQPQMAAEQDRRSNLRRRDEYRFRLSYGLIPLLQDRVADSRSAHGEPHIPPHPLYGPEVYHESMKMQPKLPVEVGGNHSFEQTPCDPIPQLKRIAGPVKVRTPSRKNKPTQRRTSSAPERKGVYSTISQGERSEPVNCHLSFNISHPTDEHSPARRVDSGNQVADAISELTDDHRPSGLYTYSDRSDSGLSRPVSHPSNNTGDCANQHAHGNTCHSLRSSPVSRVRDHLPYPLDTCFNQSRPGDKWRLALEELLRHLRISFDMIHRYNDAELEEVLMSLCEQVLYSVERGGSKGGVTSITCLINDCAKQFGKHNVARNFAHHLMKEHWQLSLFICNDTGCGSAFAWSDDRTRHEKDQHNFVYESQS</sequence>
<keyword evidence="1" id="KW-0862">Zinc</keyword>
<organism evidence="4 5">
    <name type="scientific">Serendipita vermifera MAFF 305830</name>
    <dbReference type="NCBI Taxonomy" id="933852"/>
    <lineage>
        <taxon>Eukaryota</taxon>
        <taxon>Fungi</taxon>
        <taxon>Dikarya</taxon>
        <taxon>Basidiomycota</taxon>
        <taxon>Agaricomycotina</taxon>
        <taxon>Agaricomycetes</taxon>
        <taxon>Sebacinales</taxon>
        <taxon>Serendipitaceae</taxon>
        <taxon>Serendipita</taxon>
    </lineage>
</organism>
<dbReference type="GO" id="GO:0008270">
    <property type="term" value="F:zinc ion binding"/>
    <property type="evidence" value="ECO:0007669"/>
    <property type="project" value="UniProtKB-KW"/>
</dbReference>
<feature type="domain" description="C2H2-type" evidence="3">
    <location>
        <begin position="647"/>
        <end position="672"/>
    </location>
</feature>
<keyword evidence="1" id="KW-0863">Zinc-finger</keyword>
<reference evidence="5" key="2">
    <citation type="submission" date="2015-01" db="EMBL/GenBank/DDBJ databases">
        <title>Evolutionary Origins and Diversification of the Mycorrhizal Mutualists.</title>
        <authorList>
            <consortium name="DOE Joint Genome Institute"/>
            <consortium name="Mycorrhizal Genomics Consortium"/>
            <person name="Kohler A."/>
            <person name="Kuo A."/>
            <person name="Nagy L.G."/>
            <person name="Floudas D."/>
            <person name="Copeland A."/>
            <person name="Barry K.W."/>
            <person name="Cichocki N."/>
            <person name="Veneault-Fourrey C."/>
            <person name="LaButti K."/>
            <person name="Lindquist E.A."/>
            <person name="Lipzen A."/>
            <person name="Lundell T."/>
            <person name="Morin E."/>
            <person name="Murat C."/>
            <person name="Riley R."/>
            <person name="Ohm R."/>
            <person name="Sun H."/>
            <person name="Tunlid A."/>
            <person name="Henrissat B."/>
            <person name="Grigoriev I.V."/>
            <person name="Hibbett D.S."/>
            <person name="Martin F."/>
        </authorList>
    </citation>
    <scope>NUCLEOTIDE SEQUENCE [LARGE SCALE GENOMIC DNA]</scope>
    <source>
        <strain evidence="5">MAFF 305830</strain>
    </source>
</reference>
<evidence type="ECO:0000259" key="3">
    <source>
        <dbReference type="PROSITE" id="PS50157"/>
    </source>
</evidence>
<feature type="region of interest" description="Disordered" evidence="2">
    <location>
        <begin position="410"/>
        <end position="448"/>
    </location>
</feature>
<feature type="region of interest" description="Disordered" evidence="2">
    <location>
        <begin position="309"/>
        <end position="328"/>
    </location>
</feature>
<feature type="compositionally biased region" description="Basic residues" evidence="2">
    <location>
        <begin position="416"/>
        <end position="425"/>
    </location>
</feature>
<dbReference type="Proteomes" id="UP000054097">
    <property type="component" value="Unassembled WGS sequence"/>
</dbReference>
<evidence type="ECO:0000313" key="5">
    <source>
        <dbReference type="Proteomes" id="UP000054097"/>
    </source>
</evidence>
<dbReference type="EMBL" id="KN824285">
    <property type="protein sequence ID" value="KIM30210.1"/>
    <property type="molecule type" value="Genomic_DNA"/>
</dbReference>
<dbReference type="PROSITE" id="PS00028">
    <property type="entry name" value="ZINC_FINGER_C2H2_1"/>
    <property type="match status" value="1"/>
</dbReference>
<evidence type="ECO:0000256" key="1">
    <source>
        <dbReference type="PROSITE-ProRule" id="PRU00042"/>
    </source>
</evidence>
<dbReference type="InterPro" id="IPR013087">
    <property type="entry name" value="Znf_C2H2_type"/>
</dbReference>
<reference evidence="4 5" key="1">
    <citation type="submission" date="2014-04" db="EMBL/GenBank/DDBJ databases">
        <authorList>
            <consortium name="DOE Joint Genome Institute"/>
            <person name="Kuo A."/>
            <person name="Zuccaro A."/>
            <person name="Kohler A."/>
            <person name="Nagy L.G."/>
            <person name="Floudas D."/>
            <person name="Copeland A."/>
            <person name="Barry K.W."/>
            <person name="Cichocki N."/>
            <person name="Veneault-Fourrey C."/>
            <person name="LaButti K."/>
            <person name="Lindquist E.A."/>
            <person name="Lipzen A."/>
            <person name="Lundell T."/>
            <person name="Morin E."/>
            <person name="Murat C."/>
            <person name="Sun H."/>
            <person name="Tunlid A."/>
            <person name="Henrissat B."/>
            <person name="Grigoriev I.V."/>
            <person name="Hibbett D.S."/>
            <person name="Martin F."/>
            <person name="Nordberg H.P."/>
            <person name="Cantor M.N."/>
            <person name="Hua S.X."/>
        </authorList>
    </citation>
    <scope>NUCLEOTIDE SEQUENCE [LARGE SCALE GENOMIC DNA]</scope>
    <source>
        <strain evidence="4 5">MAFF 305830</strain>
    </source>
</reference>